<organism evidence="2">
    <name type="scientific">marine metagenome</name>
    <dbReference type="NCBI Taxonomy" id="408172"/>
    <lineage>
        <taxon>unclassified sequences</taxon>
        <taxon>metagenomes</taxon>
        <taxon>ecological metagenomes</taxon>
    </lineage>
</organism>
<sequence>MRRSVIVFTMICITGSLFARVIKTNKSVSSPRLDRMGHIIEPLYSSATFGVGIDPGPAVRHGSRDSDFFSTLVDSSKNGYGPYNGTPNPLAYSYDNGWVAVYRQWGGLEATAGYIGVAQSEDGEEWFVEQQINTTYPEGVSEPDLPTATGTPQGRYPSAAVSSEQNRATAIWNEYTNASSGGGSYGGRPMFAFDFFDVGENSNFSSVYNLNTGCTTFPCDPPDLWVGNTQMIDGDNGTKSLTVYSGWAGSYHYMIQSLNVTNGYITPADPYILTDGAQTLDNGDPLWYADGGYTSGPDFHINSYGVGYMAQIGWASYWEQGIDPEHHTLFFKMTEDYGETWTSDEGYENTGYYFLSDAANIAASDALYQAWTDSGDTTKFTYNDTIEYSDGDYGYLVPGWWFWYDLDVRTDRNGGLHAVVVASPQICIESVGCDDADGNGVVDSTYIEGRFGGAGMMHLFNPDPIEEPLNWTAYLIHDMSDAYYGDWVDQMTLTTGTYGPEQYFYPSVTMSADEESDIMWYAGFSGDEYTYQQDSTLYVPGDIDLYMAKSIDNGVTWTDLENVTNTSGTLDNKALEVGVHLASVGTDDQVGVFFQMPEFTTETYPPAAGFEDYMNRVYVGVYTNEEGGTVG</sequence>
<evidence type="ECO:0000313" key="2">
    <source>
        <dbReference type="EMBL" id="SVB17638.1"/>
    </source>
</evidence>
<feature type="non-terminal residue" evidence="2">
    <location>
        <position position="631"/>
    </location>
</feature>
<dbReference type="InterPro" id="IPR036278">
    <property type="entry name" value="Sialidase_sf"/>
</dbReference>
<dbReference type="AlphaFoldDB" id="A0A382BUY9"/>
<accession>A0A382BUY9</accession>
<protein>
    <recommendedName>
        <fullName evidence="3">Exo-alpha-sialidase</fullName>
    </recommendedName>
</protein>
<evidence type="ECO:0008006" key="3">
    <source>
        <dbReference type="Google" id="ProtNLM"/>
    </source>
</evidence>
<dbReference type="EMBL" id="UINC01031496">
    <property type="protein sequence ID" value="SVB17638.1"/>
    <property type="molecule type" value="Genomic_DNA"/>
</dbReference>
<name>A0A382BUY9_9ZZZZ</name>
<reference evidence="2" key="1">
    <citation type="submission" date="2018-05" db="EMBL/GenBank/DDBJ databases">
        <authorList>
            <person name="Lanie J.A."/>
            <person name="Ng W.-L."/>
            <person name="Kazmierczak K.M."/>
            <person name="Andrzejewski T.M."/>
            <person name="Davidsen T.M."/>
            <person name="Wayne K.J."/>
            <person name="Tettelin H."/>
            <person name="Glass J.I."/>
            <person name="Rusch D."/>
            <person name="Podicherti R."/>
            <person name="Tsui H.-C.T."/>
            <person name="Winkler M.E."/>
        </authorList>
    </citation>
    <scope>NUCLEOTIDE SEQUENCE</scope>
</reference>
<feature type="region of interest" description="Disordered" evidence="1">
    <location>
        <begin position="137"/>
        <end position="158"/>
    </location>
</feature>
<gene>
    <name evidence="2" type="ORF">METZ01_LOCUS170492</name>
</gene>
<evidence type="ECO:0000256" key="1">
    <source>
        <dbReference type="SAM" id="MobiDB-lite"/>
    </source>
</evidence>
<proteinExistence type="predicted"/>
<dbReference type="SUPFAM" id="SSF50939">
    <property type="entry name" value="Sialidases"/>
    <property type="match status" value="1"/>
</dbReference>